<evidence type="ECO:0000313" key="3">
    <source>
        <dbReference type="Proteomes" id="UP000823736"/>
    </source>
</evidence>
<dbReference type="Gene3D" id="3.40.50.10540">
    <property type="entry name" value="Crotonobetainyl-coa:carnitine coa-transferase, domain 1"/>
    <property type="match status" value="1"/>
</dbReference>
<dbReference type="Gene3D" id="3.30.1540.10">
    <property type="entry name" value="formyl-coa transferase, domain 3"/>
    <property type="match status" value="1"/>
</dbReference>
<keyword evidence="3" id="KW-1185">Reference proteome</keyword>
<sequence>MTDDQTGPLDGVTVLDASRVLAGPFCGMQLGDLGADVIKVERPDVGDQTRGWTPPSFGEGAGSYYASINRNKRSITINMATEAGRETFRDLAAEADVVLENFRVGKAAEWGIDYESLRAENPGLVFCSITGYGQTGPLAERPAYDLMMQAEAGMMSITGEEGRPPVRVGVAVADLAAGMYATQSILAALFRREFADEGGERIDISLFDSLLAWLSYMATDAFASGEAPERMGSRHPNIAPYQAFETADGYVVVACASEAIWYRLCEALDRPDLVDDPRFESNEKRVKNREALEAILTDTFTDSTVDEVVDLLRENDVPVGRIRNVLEAFDDPQVDARGMLQEVSHPTAGEVQLPGSPMQFREYAATARRHPPLLGEHTDEVLAELGYSEERIAALQEDGVL</sequence>
<gene>
    <name evidence="2" type="ORF">J2753_001853</name>
</gene>
<dbReference type="Proteomes" id="UP000823736">
    <property type="component" value="Unassembled WGS sequence"/>
</dbReference>
<dbReference type="PANTHER" id="PTHR48207">
    <property type="entry name" value="SUCCINATE--HYDROXYMETHYLGLUTARATE COA-TRANSFERASE"/>
    <property type="match status" value="1"/>
</dbReference>
<dbReference type="RefSeq" id="WP_209491610.1">
    <property type="nucleotide sequence ID" value="NZ_JAGGLC010000003.1"/>
</dbReference>
<name>A0A8T4H191_9EURY</name>
<dbReference type="InterPro" id="IPR003673">
    <property type="entry name" value="CoA-Trfase_fam_III"/>
</dbReference>
<reference evidence="2" key="1">
    <citation type="submission" date="2021-03" db="EMBL/GenBank/DDBJ databases">
        <title>Genomic Encyclopedia of Type Strains, Phase IV (KMG-IV): sequencing the most valuable type-strain genomes for metagenomic binning, comparative biology and taxonomic classification.</title>
        <authorList>
            <person name="Goeker M."/>
        </authorList>
    </citation>
    <scope>NUCLEOTIDE SEQUENCE</scope>
    <source>
        <strain evidence="2">DSM 26232</strain>
    </source>
</reference>
<protein>
    <submittedName>
        <fullName evidence="2">Crotonobetainyl-CoA:carnitine CoA-transferase CaiB-like acyl-CoA transferase</fullName>
    </submittedName>
</protein>
<dbReference type="InterPro" id="IPR044855">
    <property type="entry name" value="CoA-Trfase_III_dom3_sf"/>
</dbReference>
<evidence type="ECO:0000313" key="2">
    <source>
        <dbReference type="EMBL" id="MBP1987355.1"/>
    </source>
</evidence>
<dbReference type="GO" id="GO:0008410">
    <property type="term" value="F:CoA-transferase activity"/>
    <property type="evidence" value="ECO:0007669"/>
    <property type="project" value="TreeGrafter"/>
</dbReference>
<dbReference type="EMBL" id="JAGGLC010000003">
    <property type="protein sequence ID" value="MBP1987355.1"/>
    <property type="molecule type" value="Genomic_DNA"/>
</dbReference>
<keyword evidence="1" id="KW-0808">Transferase</keyword>
<proteinExistence type="predicted"/>
<organism evidence="2 3">
    <name type="scientific">Halolamina salifodinae</name>
    <dbReference type="NCBI Taxonomy" id="1202767"/>
    <lineage>
        <taxon>Archaea</taxon>
        <taxon>Methanobacteriati</taxon>
        <taxon>Methanobacteriota</taxon>
        <taxon>Stenosarchaea group</taxon>
        <taxon>Halobacteria</taxon>
        <taxon>Halobacteriales</taxon>
        <taxon>Haloferacaceae</taxon>
    </lineage>
</organism>
<accession>A0A8T4H191</accession>
<evidence type="ECO:0000256" key="1">
    <source>
        <dbReference type="ARBA" id="ARBA00022679"/>
    </source>
</evidence>
<dbReference type="AlphaFoldDB" id="A0A8T4H191"/>
<dbReference type="InterPro" id="IPR050483">
    <property type="entry name" value="CoA-transferase_III_domain"/>
</dbReference>
<dbReference type="SUPFAM" id="SSF89796">
    <property type="entry name" value="CoA-transferase family III (CaiB/BaiF)"/>
    <property type="match status" value="1"/>
</dbReference>
<dbReference type="OrthoDB" id="28444at2157"/>
<dbReference type="InterPro" id="IPR023606">
    <property type="entry name" value="CoA-Trfase_III_dom_1_sf"/>
</dbReference>
<dbReference type="Pfam" id="PF02515">
    <property type="entry name" value="CoA_transf_3"/>
    <property type="match status" value="1"/>
</dbReference>
<dbReference type="PANTHER" id="PTHR48207:SF3">
    <property type="entry name" value="SUCCINATE--HYDROXYMETHYLGLUTARATE COA-TRANSFERASE"/>
    <property type="match status" value="1"/>
</dbReference>
<comment type="caution">
    <text evidence="2">The sequence shown here is derived from an EMBL/GenBank/DDBJ whole genome shotgun (WGS) entry which is preliminary data.</text>
</comment>